<keyword evidence="5" id="KW-0378">Hydrolase</keyword>
<dbReference type="InterPro" id="IPR010720">
    <property type="entry name" value="Alpha-L-AF_C"/>
</dbReference>
<evidence type="ECO:0000256" key="3">
    <source>
        <dbReference type="ARBA" id="ARBA00011165"/>
    </source>
</evidence>
<keyword evidence="11" id="KW-1185">Reference proteome</keyword>
<dbReference type="SUPFAM" id="SSF51445">
    <property type="entry name" value="(Trans)glycosidases"/>
    <property type="match status" value="1"/>
</dbReference>
<evidence type="ECO:0000256" key="7">
    <source>
        <dbReference type="ARBA" id="ARBA00023295"/>
    </source>
</evidence>
<dbReference type="GO" id="GO:0000272">
    <property type="term" value="P:polysaccharide catabolic process"/>
    <property type="evidence" value="ECO:0007669"/>
    <property type="project" value="TreeGrafter"/>
</dbReference>
<dbReference type="Pfam" id="PF06964">
    <property type="entry name" value="Alpha-L-AF_C"/>
    <property type="match status" value="1"/>
</dbReference>
<evidence type="ECO:0000259" key="9">
    <source>
        <dbReference type="SMART" id="SM00813"/>
    </source>
</evidence>
<keyword evidence="7" id="KW-0326">Glycosidase</keyword>
<gene>
    <name evidence="10" type="ORF">GJ700_21910</name>
</gene>
<evidence type="ECO:0000256" key="1">
    <source>
        <dbReference type="ARBA" id="ARBA00001462"/>
    </source>
</evidence>
<organism evidence="10 11">
    <name type="scientific">Pseudoduganella rivuli</name>
    <dbReference type="NCBI Taxonomy" id="2666085"/>
    <lineage>
        <taxon>Bacteria</taxon>
        <taxon>Pseudomonadati</taxon>
        <taxon>Pseudomonadota</taxon>
        <taxon>Betaproteobacteria</taxon>
        <taxon>Burkholderiales</taxon>
        <taxon>Oxalobacteraceae</taxon>
        <taxon>Telluria group</taxon>
        <taxon>Pseudoduganella</taxon>
    </lineage>
</organism>
<dbReference type="AlphaFoldDB" id="A0A7X2IQK8"/>
<evidence type="ECO:0000256" key="8">
    <source>
        <dbReference type="SAM" id="SignalP"/>
    </source>
</evidence>
<dbReference type="EC" id="3.2.1.55" evidence="4"/>
<evidence type="ECO:0000313" key="11">
    <source>
        <dbReference type="Proteomes" id="UP000446768"/>
    </source>
</evidence>
<protein>
    <recommendedName>
        <fullName evidence="4">non-reducing end alpha-L-arabinofuranosidase</fullName>
        <ecNumber evidence="4">3.2.1.55</ecNumber>
    </recommendedName>
</protein>
<reference evidence="10 11" key="1">
    <citation type="submission" date="2019-11" db="EMBL/GenBank/DDBJ databases">
        <title>Novel species isolated from a subtropical stream in China.</title>
        <authorList>
            <person name="Lu H."/>
        </authorList>
    </citation>
    <scope>NUCLEOTIDE SEQUENCE [LARGE SCALE GENOMIC DNA]</scope>
    <source>
        <strain evidence="10 11">FT92W</strain>
    </source>
</reference>
<dbReference type="PROSITE" id="PS51257">
    <property type="entry name" value="PROKAR_LIPOPROTEIN"/>
    <property type="match status" value="1"/>
</dbReference>
<evidence type="ECO:0000256" key="4">
    <source>
        <dbReference type="ARBA" id="ARBA00012670"/>
    </source>
</evidence>
<dbReference type="SMART" id="SM00813">
    <property type="entry name" value="Alpha-L-AF_C"/>
    <property type="match status" value="1"/>
</dbReference>
<keyword evidence="8" id="KW-0732">Signal</keyword>
<comment type="caution">
    <text evidence="10">The sequence shown here is derived from an EMBL/GenBank/DDBJ whole genome shotgun (WGS) entry which is preliminary data.</text>
</comment>
<dbReference type="GO" id="GO:0046373">
    <property type="term" value="P:L-arabinose metabolic process"/>
    <property type="evidence" value="ECO:0007669"/>
    <property type="project" value="InterPro"/>
</dbReference>
<dbReference type="InterPro" id="IPR055235">
    <property type="entry name" value="ASD1_cat"/>
</dbReference>
<evidence type="ECO:0000256" key="5">
    <source>
        <dbReference type="ARBA" id="ARBA00022801"/>
    </source>
</evidence>
<evidence type="ECO:0000313" key="10">
    <source>
        <dbReference type="EMBL" id="MRV74367.1"/>
    </source>
</evidence>
<comment type="catalytic activity">
    <reaction evidence="1">
        <text>Hydrolysis of terminal non-reducing alpha-L-arabinofuranoside residues in alpha-L-arabinosides.</text>
        <dbReference type="EC" id="3.2.1.55"/>
    </reaction>
</comment>
<comment type="similarity">
    <text evidence="2">Belongs to the glycosyl hydrolase 51 family.</text>
</comment>
<dbReference type="EMBL" id="WKJJ01000014">
    <property type="protein sequence ID" value="MRV74367.1"/>
    <property type="molecule type" value="Genomic_DNA"/>
</dbReference>
<name>A0A7X2IQK8_9BURK</name>
<dbReference type="Pfam" id="PF22848">
    <property type="entry name" value="ASD1_dom"/>
    <property type="match status" value="1"/>
</dbReference>
<dbReference type="PANTHER" id="PTHR43576:SF2">
    <property type="entry name" value="INTRACELLULAR EXO-ALPHA-L-ARABINOFURANOSIDASE 2"/>
    <property type="match status" value="1"/>
</dbReference>
<dbReference type="SUPFAM" id="SSF51011">
    <property type="entry name" value="Glycosyl hydrolase domain"/>
    <property type="match status" value="1"/>
</dbReference>
<accession>A0A7X2IQK8</accession>
<dbReference type="Gene3D" id="2.60.40.1180">
    <property type="entry name" value="Golgi alpha-mannosidase II"/>
    <property type="match status" value="1"/>
</dbReference>
<dbReference type="Gene3D" id="3.20.20.80">
    <property type="entry name" value="Glycosidases"/>
    <property type="match status" value="1"/>
</dbReference>
<keyword evidence="6" id="KW-0119">Carbohydrate metabolism</keyword>
<sequence length="514" mass="56176">MHFMNKTIFAVAASLLACAAWAETVVTIDAAKPGAVINKNVYGQFAEHLGTGIYEGMWVGPDSPIPNTKGWRNDVVDALKELHVPLVRWPGGCFADEYHWREGIGPRKDRPVKVNTMWGGVEEPNSVGTHEFFDLVELLGADAYVNGNLGTGSNQEMAEWLEYMTSNTKSGLAELRRKNGRDKPFKVAYFAVGNEAWGCGGNMTPAHYTNLYKTATTFLKAPHDNRPKFIASGGNDHDLTWTSTLSKEVKGNIDGISFHYYTIPTGKWEVKGAATGFGEGEWISTVKNTLAIDKMIANNVKVLDQNDPQKKIGFMVDEWGTWYDVEKGTNSGFLYQQNSLRDAVVAALNFNIFHNYAERVRMTNIAQMVNVLQAMILTDKDKMLKTPTYHAYHMYVPFQDATTLPVAIKDNASYKLGNTAVPQVSASAARGKDGKVYLALVNTNPNKETEVTVNVAGGKAGAVQGSVLTADAMDAHNTFAQPEAVKPVPFTAQAKGGKLSVKLPAKSVVVVNVE</sequence>
<evidence type="ECO:0000256" key="2">
    <source>
        <dbReference type="ARBA" id="ARBA00007186"/>
    </source>
</evidence>
<dbReference type="InterPro" id="IPR013780">
    <property type="entry name" value="Glyco_hydro_b"/>
</dbReference>
<proteinExistence type="inferred from homology"/>
<dbReference type="Proteomes" id="UP000446768">
    <property type="component" value="Unassembled WGS sequence"/>
</dbReference>
<feature type="signal peptide" evidence="8">
    <location>
        <begin position="1"/>
        <end position="22"/>
    </location>
</feature>
<dbReference type="GO" id="GO:0046556">
    <property type="term" value="F:alpha-L-arabinofuranosidase activity"/>
    <property type="evidence" value="ECO:0007669"/>
    <property type="project" value="UniProtKB-EC"/>
</dbReference>
<dbReference type="InterPro" id="IPR017853">
    <property type="entry name" value="GH"/>
</dbReference>
<dbReference type="PANTHER" id="PTHR43576">
    <property type="entry name" value="ALPHA-L-ARABINOFURANOSIDASE C-RELATED"/>
    <property type="match status" value="1"/>
</dbReference>
<feature type="domain" description="Alpha-L-arabinofuranosidase C-terminal" evidence="9">
    <location>
        <begin position="317"/>
        <end position="507"/>
    </location>
</feature>
<evidence type="ECO:0000256" key="6">
    <source>
        <dbReference type="ARBA" id="ARBA00023277"/>
    </source>
</evidence>
<comment type="subunit">
    <text evidence="3">Homohexamer; trimer of dimers.</text>
</comment>
<feature type="chain" id="PRO_5030636398" description="non-reducing end alpha-L-arabinofuranosidase" evidence="8">
    <location>
        <begin position="23"/>
        <end position="514"/>
    </location>
</feature>